<proteinExistence type="predicted"/>
<keyword evidence="3" id="KW-1185">Reference proteome</keyword>
<accession>A0AA39QSL8</accession>
<organism evidence="2 3">
    <name type="scientific">Cladonia borealis</name>
    <dbReference type="NCBI Taxonomy" id="184061"/>
    <lineage>
        <taxon>Eukaryota</taxon>
        <taxon>Fungi</taxon>
        <taxon>Dikarya</taxon>
        <taxon>Ascomycota</taxon>
        <taxon>Pezizomycotina</taxon>
        <taxon>Lecanoromycetes</taxon>
        <taxon>OSLEUM clade</taxon>
        <taxon>Lecanoromycetidae</taxon>
        <taxon>Lecanorales</taxon>
        <taxon>Lecanorineae</taxon>
        <taxon>Cladoniaceae</taxon>
        <taxon>Cladonia</taxon>
    </lineage>
</organism>
<evidence type="ECO:0000256" key="1">
    <source>
        <dbReference type="SAM" id="Phobius"/>
    </source>
</evidence>
<feature type="transmembrane region" description="Helical" evidence="1">
    <location>
        <begin position="7"/>
        <end position="26"/>
    </location>
</feature>
<keyword evidence="1" id="KW-0472">Membrane</keyword>
<dbReference type="AlphaFoldDB" id="A0AA39QSL8"/>
<dbReference type="Proteomes" id="UP001166286">
    <property type="component" value="Unassembled WGS sequence"/>
</dbReference>
<comment type="caution">
    <text evidence="2">The sequence shown here is derived from an EMBL/GenBank/DDBJ whole genome shotgun (WGS) entry which is preliminary data.</text>
</comment>
<evidence type="ECO:0000313" key="3">
    <source>
        <dbReference type="Proteomes" id="UP001166286"/>
    </source>
</evidence>
<keyword evidence="1" id="KW-0812">Transmembrane</keyword>
<evidence type="ECO:0000313" key="2">
    <source>
        <dbReference type="EMBL" id="KAK0508432.1"/>
    </source>
</evidence>
<keyword evidence="1" id="KW-1133">Transmembrane helix</keyword>
<reference evidence="2" key="1">
    <citation type="submission" date="2023-03" db="EMBL/GenBank/DDBJ databases">
        <title>Complete genome of Cladonia borealis.</title>
        <authorList>
            <person name="Park H."/>
        </authorList>
    </citation>
    <scope>NUCLEOTIDE SEQUENCE</scope>
    <source>
        <strain evidence="2">ANT050790</strain>
    </source>
</reference>
<dbReference type="EMBL" id="JAFEKC020000021">
    <property type="protein sequence ID" value="KAK0508432.1"/>
    <property type="molecule type" value="Genomic_DNA"/>
</dbReference>
<name>A0AA39QSL8_9LECA</name>
<protein>
    <submittedName>
        <fullName evidence="2">Uncharacterized protein</fullName>
    </submittedName>
</protein>
<sequence>MQLNIHIGVPILGTTLLFLFAGMRVYHYQPQEQHTPPHYNATYEDALCETHKIAITALQDELMTITEDRKQFNTIADSPLLSPDMIQRFQTAGGQIKQLQKATACEGTGPWKAEAYVLVVKQERQMTLCEWLGGSGALIDAIMTYHELRVCLLETGDAVMAADGKITRAQIPNDVFVGNKQWPIGDEQALYTMWLSYCQEVLELKEEFVSDSGDLGEGKFLSGSLVGKWRVR</sequence>
<gene>
    <name evidence="2" type="ORF">JMJ35_009516</name>
</gene>